<feature type="region of interest" description="Disordered" evidence="1">
    <location>
        <begin position="1"/>
        <end position="100"/>
    </location>
</feature>
<sequence length="293" mass="31615">MISPLFSASHSAKWERGTFQQTGIHGDDDEDALAGSSTPTTSTSDRPMHTRYASEPTWTVEGSSIRARREGKRRRTRFGVQGEADDSPSPSLLGKNLEPLGPTARVELGAAFASRLSQYTSSPLSTPRKGVHDEWGRVRGQEGKDDDEEFRWEKASTVVSATPGDAGGVCWCGYHTLGNGKGTSPHLHPRSCHSCAHHPSISPRPAPAASPAPDPPPSPALRRPTSRSALLMNIARLSCRLSRRWSLSPPFAFAAAVPGATSAFEAPDPAMLMLAPDRARTYPRCRSRARASR</sequence>
<name>A0A5M3MB61_CONPW</name>
<feature type="region of interest" description="Disordered" evidence="1">
    <location>
        <begin position="119"/>
        <end position="149"/>
    </location>
</feature>
<accession>A0A5M3MB61</accession>
<protein>
    <submittedName>
        <fullName evidence="2">Uncharacterized protein</fullName>
    </submittedName>
</protein>
<comment type="caution">
    <text evidence="2">The sequence shown here is derived from an EMBL/GenBank/DDBJ whole genome shotgun (WGS) entry which is preliminary data.</text>
</comment>
<evidence type="ECO:0000313" key="2">
    <source>
        <dbReference type="EMBL" id="EIW75891.1"/>
    </source>
</evidence>
<organism evidence="2 3">
    <name type="scientific">Coniophora puteana (strain RWD-64-598)</name>
    <name type="common">Brown rot fungus</name>
    <dbReference type="NCBI Taxonomy" id="741705"/>
    <lineage>
        <taxon>Eukaryota</taxon>
        <taxon>Fungi</taxon>
        <taxon>Dikarya</taxon>
        <taxon>Basidiomycota</taxon>
        <taxon>Agaricomycotina</taxon>
        <taxon>Agaricomycetes</taxon>
        <taxon>Agaricomycetidae</taxon>
        <taxon>Boletales</taxon>
        <taxon>Coniophorineae</taxon>
        <taxon>Coniophoraceae</taxon>
        <taxon>Coniophora</taxon>
    </lineage>
</organism>
<dbReference type="RefSeq" id="XP_007773891.1">
    <property type="nucleotide sequence ID" value="XM_007775701.1"/>
</dbReference>
<dbReference type="AlphaFoldDB" id="A0A5M3MB61"/>
<feature type="compositionally biased region" description="Polar residues" evidence="1">
    <location>
        <begin position="1"/>
        <end position="10"/>
    </location>
</feature>
<feature type="compositionally biased region" description="Basic and acidic residues" evidence="1">
    <location>
        <begin position="130"/>
        <end position="143"/>
    </location>
</feature>
<reference evidence="3" key="1">
    <citation type="journal article" date="2012" name="Science">
        <title>The Paleozoic origin of enzymatic lignin decomposition reconstructed from 31 fungal genomes.</title>
        <authorList>
            <person name="Floudas D."/>
            <person name="Binder M."/>
            <person name="Riley R."/>
            <person name="Barry K."/>
            <person name="Blanchette R.A."/>
            <person name="Henrissat B."/>
            <person name="Martinez A.T."/>
            <person name="Otillar R."/>
            <person name="Spatafora J.W."/>
            <person name="Yadav J.S."/>
            <person name="Aerts A."/>
            <person name="Benoit I."/>
            <person name="Boyd A."/>
            <person name="Carlson A."/>
            <person name="Copeland A."/>
            <person name="Coutinho P.M."/>
            <person name="de Vries R.P."/>
            <person name="Ferreira P."/>
            <person name="Findley K."/>
            <person name="Foster B."/>
            <person name="Gaskell J."/>
            <person name="Glotzer D."/>
            <person name="Gorecki P."/>
            <person name="Heitman J."/>
            <person name="Hesse C."/>
            <person name="Hori C."/>
            <person name="Igarashi K."/>
            <person name="Jurgens J.A."/>
            <person name="Kallen N."/>
            <person name="Kersten P."/>
            <person name="Kohler A."/>
            <person name="Kuees U."/>
            <person name="Kumar T.K.A."/>
            <person name="Kuo A."/>
            <person name="LaButti K."/>
            <person name="Larrondo L.F."/>
            <person name="Lindquist E."/>
            <person name="Ling A."/>
            <person name="Lombard V."/>
            <person name="Lucas S."/>
            <person name="Lundell T."/>
            <person name="Martin R."/>
            <person name="McLaughlin D.J."/>
            <person name="Morgenstern I."/>
            <person name="Morin E."/>
            <person name="Murat C."/>
            <person name="Nagy L.G."/>
            <person name="Nolan M."/>
            <person name="Ohm R.A."/>
            <person name="Patyshakuliyeva A."/>
            <person name="Rokas A."/>
            <person name="Ruiz-Duenas F.J."/>
            <person name="Sabat G."/>
            <person name="Salamov A."/>
            <person name="Samejima M."/>
            <person name="Schmutz J."/>
            <person name="Slot J.C."/>
            <person name="St John F."/>
            <person name="Stenlid J."/>
            <person name="Sun H."/>
            <person name="Sun S."/>
            <person name="Syed K."/>
            <person name="Tsang A."/>
            <person name="Wiebenga A."/>
            <person name="Young D."/>
            <person name="Pisabarro A."/>
            <person name="Eastwood D.C."/>
            <person name="Martin F."/>
            <person name="Cullen D."/>
            <person name="Grigoriev I.V."/>
            <person name="Hibbett D.S."/>
        </authorList>
    </citation>
    <scope>NUCLEOTIDE SEQUENCE [LARGE SCALE GENOMIC DNA]</scope>
    <source>
        <strain evidence="3">RWD-64-598 SS2</strain>
    </source>
</reference>
<evidence type="ECO:0000256" key="1">
    <source>
        <dbReference type="SAM" id="MobiDB-lite"/>
    </source>
</evidence>
<feature type="compositionally biased region" description="Pro residues" evidence="1">
    <location>
        <begin position="202"/>
        <end position="219"/>
    </location>
</feature>
<dbReference type="GeneID" id="19201406"/>
<dbReference type="Proteomes" id="UP000053558">
    <property type="component" value="Unassembled WGS sequence"/>
</dbReference>
<evidence type="ECO:0000313" key="3">
    <source>
        <dbReference type="Proteomes" id="UP000053558"/>
    </source>
</evidence>
<feature type="region of interest" description="Disordered" evidence="1">
    <location>
        <begin position="182"/>
        <end position="225"/>
    </location>
</feature>
<keyword evidence="3" id="KW-1185">Reference proteome</keyword>
<proteinExistence type="predicted"/>
<gene>
    <name evidence="2" type="ORF">CONPUDRAFT_139859</name>
</gene>
<dbReference type="EMBL" id="JH711587">
    <property type="protein sequence ID" value="EIW75891.1"/>
    <property type="molecule type" value="Genomic_DNA"/>
</dbReference>
<dbReference type="KEGG" id="cput:CONPUDRAFT_139859"/>